<sequence length="75" mass="8513">MVWKKDSAMSRYDRHIGAMLLYMYLELQNEPKGSIHNISCFISKLILSFLSTAFHGISPQVADTSIFAPRMSGFL</sequence>
<dbReference type="AlphaFoldDB" id="A0A0A9DSE0"/>
<name>A0A0A9DSE0_ARUDO</name>
<proteinExistence type="predicted"/>
<evidence type="ECO:0000313" key="1">
    <source>
        <dbReference type="EMBL" id="JAD88575.1"/>
    </source>
</evidence>
<dbReference type="EMBL" id="GBRH01209320">
    <property type="protein sequence ID" value="JAD88575.1"/>
    <property type="molecule type" value="Transcribed_RNA"/>
</dbReference>
<reference evidence="1" key="2">
    <citation type="journal article" date="2015" name="Data Brief">
        <title>Shoot transcriptome of the giant reed, Arundo donax.</title>
        <authorList>
            <person name="Barrero R.A."/>
            <person name="Guerrero F.D."/>
            <person name="Moolhuijzen P."/>
            <person name="Goolsby J.A."/>
            <person name="Tidwell J."/>
            <person name="Bellgard S.E."/>
            <person name="Bellgard M.I."/>
        </authorList>
    </citation>
    <scope>NUCLEOTIDE SEQUENCE</scope>
    <source>
        <tissue evidence="1">Shoot tissue taken approximately 20 cm above the soil surface</tissue>
    </source>
</reference>
<reference evidence="1" key="1">
    <citation type="submission" date="2014-09" db="EMBL/GenBank/DDBJ databases">
        <authorList>
            <person name="Magalhaes I.L.F."/>
            <person name="Oliveira U."/>
            <person name="Santos F.R."/>
            <person name="Vidigal T.H.D.A."/>
            <person name="Brescovit A.D."/>
            <person name="Santos A.J."/>
        </authorList>
    </citation>
    <scope>NUCLEOTIDE SEQUENCE</scope>
    <source>
        <tissue evidence="1">Shoot tissue taken approximately 20 cm above the soil surface</tissue>
    </source>
</reference>
<organism evidence="1">
    <name type="scientific">Arundo donax</name>
    <name type="common">Giant reed</name>
    <name type="synonym">Donax arundinaceus</name>
    <dbReference type="NCBI Taxonomy" id="35708"/>
    <lineage>
        <taxon>Eukaryota</taxon>
        <taxon>Viridiplantae</taxon>
        <taxon>Streptophyta</taxon>
        <taxon>Embryophyta</taxon>
        <taxon>Tracheophyta</taxon>
        <taxon>Spermatophyta</taxon>
        <taxon>Magnoliopsida</taxon>
        <taxon>Liliopsida</taxon>
        <taxon>Poales</taxon>
        <taxon>Poaceae</taxon>
        <taxon>PACMAD clade</taxon>
        <taxon>Arundinoideae</taxon>
        <taxon>Arundineae</taxon>
        <taxon>Arundo</taxon>
    </lineage>
</organism>
<protein>
    <submittedName>
        <fullName evidence="1">Cl9125_1</fullName>
    </submittedName>
</protein>
<accession>A0A0A9DSE0</accession>